<dbReference type="PANTHER" id="PTHR40780">
    <property type="entry name" value="DUF3669 DOMAIN-CONTAINING PROTEIN"/>
    <property type="match status" value="1"/>
</dbReference>
<dbReference type="Pfam" id="PF12417">
    <property type="entry name" value="DUF3669"/>
    <property type="match status" value="1"/>
</dbReference>
<organism evidence="3 4">
    <name type="scientific">Mycena chlorophos</name>
    <name type="common">Agaric fungus</name>
    <name type="synonym">Agaricus chlorophos</name>
    <dbReference type="NCBI Taxonomy" id="658473"/>
    <lineage>
        <taxon>Eukaryota</taxon>
        <taxon>Fungi</taxon>
        <taxon>Dikarya</taxon>
        <taxon>Basidiomycota</taxon>
        <taxon>Agaricomycotina</taxon>
        <taxon>Agaricomycetes</taxon>
        <taxon>Agaricomycetidae</taxon>
        <taxon>Agaricales</taxon>
        <taxon>Marasmiineae</taxon>
        <taxon>Mycenaceae</taxon>
        <taxon>Mycena</taxon>
    </lineage>
</organism>
<accession>A0ABQ0LN70</accession>
<dbReference type="PANTHER" id="PTHR40780:SF2">
    <property type="entry name" value="DUF3669 DOMAIN-CONTAINING PROTEIN"/>
    <property type="match status" value="1"/>
</dbReference>
<evidence type="ECO:0000256" key="1">
    <source>
        <dbReference type="SAM" id="MobiDB-lite"/>
    </source>
</evidence>
<feature type="domain" description="DUF3669" evidence="2">
    <location>
        <begin position="240"/>
        <end position="273"/>
    </location>
</feature>
<protein>
    <recommendedName>
        <fullName evidence="2">DUF3669 domain-containing protein</fullName>
    </recommendedName>
</protein>
<dbReference type="EMBL" id="DF847787">
    <property type="protein sequence ID" value="GAT52549.1"/>
    <property type="molecule type" value="Genomic_DNA"/>
</dbReference>
<proteinExistence type="predicted"/>
<keyword evidence="4" id="KW-1185">Reference proteome</keyword>
<reference evidence="3" key="1">
    <citation type="submission" date="2014-09" db="EMBL/GenBank/DDBJ databases">
        <title>Genome sequence of the luminous mushroom Mycena chlorophos for searching fungal bioluminescence genes.</title>
        <authorList>
            <person name="Tanaka Y."/>
            <person name="Kasuga D."/>
            <person name="Oba Y."/>
            <person name="Hase S."/>
            <person name="Sato K."/>
            <person name="Oba Y."/>
            <person name="Sakakibara Y."/>
        </authorList>
    </citation>
    <scope>NUCLEOTIDE SEQUENCE</scope>
</reference>
<evidence type="ECO:0000313" key="3">
    <source>
        <dbReference type="EMBL" id="GAT52549.1"/>
    </source>
</evidence>
<dbReference type="Proteomes" id="UP000815677">
    <property type="component" value="Unassembled WGS sequence"/>
</dbReference>
<gene>
    <name evidence="3" type="ORF">MCHLO_09591</name>
</gene>
<evidence type="ECO:0000313" key="4">
    <source>
        <dbReference type="Proteomes" id="UP000815677"/>
    </source>
</evidence>
<feature type="region of interest" description="Disordered" evidence="1">
    <location>
        <begin position="318"/>
        <end position="337"/>
    </location>
</feature>
<sequence length="337" mass="37306">MSSSASTLGEPQLQAVGQGSFGKVWLLTQTPYAFKTVLNTDSGADLEKEWSTLVGVYATCSSTSFFAIPRPLAAFLPESTDQVRFAPPSPSIAPRQFRDRKPPIPLPLSIFHENGFTAATYTMTFIHNVPPLIAEFVVQNFYSEKAQAAKVPRPNLLRIYFGRDGPEQVTSRFINSKNFAVNITQYTRLADAFKLALSAPADVSQGMGEMIAKLHWLQGCDARDVEFVIGDTGSGGVEYWLLDFNQTRKFDREADDIDELVQAHFFNDPYFPLARAADPLFAAFQLGYRAVLENCPRNIQARGEQFLAKLMEKQAEKDASQANKEAAGVDALNRSVT</sequence>
<dbReference type="InterPro" id="IPR022137">
    <property type="entry name" value="Znf_prot_DUF3669"/>
</dbReference>
<evidence type="ECO:0000259" key="2">
    <source>
        <dbReference type="Pfam" id="PF12417"/>
    </source>
</evidence>
<name>A0ABQ0LN70_MYCCL</name>